<evidence type="ECO:0000256" key="5">
    <source>
        <dbReference type="ARBA" id="ARBA00023163"/>
    </source>
</evidence>
<dbReference type="GO" id="GO:0000156">
    <property type="term" value="F:phosphorelay response regulator activity"/>
    <property type="evidence" value="ECO:0007669"/>
    <property type="project" value="TreeGrafter"/>
</dbReference>
<comment type="caution">
    <text evidence="10">The sequence shown here is derived from an EMBL/GenBank/DDBJ whole genome shotgun (WGS) entry which is preliminary data.</text>
</comment>
<dbReference type="GO" id="GO:0005829">
    <property type="term" value="C:cytosol"/>
    <property type="evidence" value="ECO:0007669"/>
    <property type="project" value="TreeGrafter"/>
</dbReference>
<dbReference type="RefSeq" id="WP_184211245.1">
    <property type="nucleotide sequence ID" value="NZ_JACHIF010000008.1"/>
</dbReference>
<dbReference type="CDD" id="cd00383">
    <property type="entry name" value="trans_reg_C"/>
    <property type="match status" value="1"/>
</dbReference>
<dbReference type="PANTHER" id="PTHR48111:SF1">
    <property type="entry name" value="TWO-COMPONENT RESPONSE REGULATOR ORR33"/>
    <property type="match status" value="1"/>
</dbReference>
<dbReference type="InterPro" id="IPR001867">
    <property type="entry name" value="OmpR/PhoB-type_DNA-bd"/>
</dbReference>
<dbReference type="Gene3D" id="6.10.250.690">
    <property type="match status" value="1"/>
</dbReference>
<dbReference type="GO" id="GO:0006355">
    <property type="term" value="P:regulation of DNA-templated transcription"/>
    <property type="evidence" value="ECO:0007669"/>
    <property type="project" value="InterPro"/>
</dbReference>
<dbReference type="InterPro" id="IPR016032">
    <property type="entry name" value="Sig_transdc_resp-reg_C-effctor"/>
</dbReference>
<evidence type="ECO:0000259" key="8">
    <source>
        <dbReference type="PROSITE" id="PS50110"/>
    </source>
</evidence>
<dbReference type="GO" id="GO:0032993">
    <property type="term" value="C:protein-DNA complex"/>
    <property type="evidence" value="ECO:0007669"/>
    <property type="project" value="TreeGrafter"/>
</dbReference>
<dbReference type="PROSITE" id="PS51755">
    <property type="entry name" value="OMPR_PHOB"/>
    <property type="match status" value="1"/>
</dbReference>
<dbReference type="GO" id="GO:0000976">
    <property type="term" value="F:transcription cis-regulatory region binding"/>
    <property type="evidence" value="ECO:0007669"/>
    <property type="project" value="TreeGrafter"/>
</dbReference>
<keyword evidence="3" id="KW-0805">Transcription regulation</keyword>
<dbReference type="Pfam" id="PF00072">
    <property type="entry name" value="Response_reg"/>
    <property type="match status" value="1"/>
</dbReference>
<sequence>MSKILVVDDEPDISELITLHLMREGHECICITNGLQVMNAVIENEPDLVVLDLMLPGQDGVTIFKRLRADSRTRSVPVIMLTARAQVTDKINGLELGADDYLTKPFSPRELSLRISAILRRTKKVTHVSEVKTGAFLLDRKNMKFFHNGQPIDLTTTEFKLLAVLLENVTAVHTRAELLREVWGYSDDVATRTLDTHIKRLREKLGEAGRHIITVRGTGYQFIPDPVAIVAESLASS</sequence>
<evidence type="ECO:0000256" key="4">
    <source>
        <dbReference type="ARBA" id="ARBA00023125"/>
    </source>
</evidence>
<feature type="modified residue" description="4-aspartylphosphate" evidence="6">
    <location>
        <position position="52"/>
    </location>
</feature>
<dbReference type="InterPro" id="IPR011006">
    <property type="entry name" value="CheY-like_superfamily"/>
</dbReference>
<evidence type="ECO:0000256" key="2">
    <source>
        <dbReference type="ARBA" id="ARBA00023012"/>
    </source>
</evidence>
<gene>
    <name evidence="10" type="ORF">HNQ64_003729</name>
</gene>
<dbReference type="InterPro" id="IPR039420">
    <property type="entry name" value="WalR-like"/>
</dbReference>
<dbReference type="Gene3D" id="1.10.10.10">
    <property type="entry name" value="Winged helix-like DNA-binding domain superfamily/Winged helix DNA-binding domain"/>
    <property type="match status" value="1"/>
</dbReference>
<organism evidence="10 11">
    <name type="scientific">Prosthecobacter dejongeii</name>
    <dbReference type="NCBI Taxonomy" id="48465"/>
    <lineage>
        <taxon>Bacteria</taxon>
        <taxon>Pseudomonadati</taxon>
        <taxon>Verrucomicrobiota</taxon>
        <taxon>Verrucomicrobiia</taxon>
        <taxon>Verrucomicrobiales</taxon>
        <taxon>Verrucomicrobiaceae</taxon>
        <taxon>Prosthecobacter</taxon>
    </lineage>
</organism>
<dbReference type="PROSITE" id="PS50110">
    <property type="entry name" value="RESPONSE_REGULATORY"/>
    <property type="match status" value="1"/>
</dbReference>
<dbReference type="SMART" id="SM00448">
    <property type="entry name" value="REC"/>
    <property type="match status" value="1"/>
</dbReference>
<dbReference type="InterPro" id="IPR036388">
    <property type="entry name" value="WH-like_DNA-bd_sf"/>
</dbReference>
<evidence type="ECO:0000256" key="3">
    <source>
        <dbReference type="ARBA" id="ARBA00023015"/>
    </source>
</evidence>
<proteinExistence type="predicted"/>
<evidence type="ECO:0000313" key="11">
    <source>
        <dbReference type="Proteomes" id="UP000534294"/>
    </source>
</evidence>
<feature type="domain" description="Response regulatory" evidence="8">
    <location>
        <begin position="3"/>
        <end position="119"/>
    </location>
</feature>
<dbReference type="SUPFAM" id="SSF52172">
    <property type="entry name" value="CheY-like"/>
    <property type="match status" value="1"/>
</dbReference>
<protein>
    <submittedName>
        <fullName evidence="10">Two-component system phosphate regulon response regulator PhoB</fullName>
    </submittedName>
</protein>
<feature type="domain" description="OmpR/PhoB-type" evidence="9">
    <location>
        <begin position="128"/>
        <end position="224"/>
    </location>
</feature>
<dbReference type="EMBL" id="JACHIF010000008">
    <property type="protein sequence ID" value="MBB5039457.1"/>
    <property type="molecule type" value="Genomic_DNA"/>
</dbReference>
<feature type="DNA-binding region" description="OmpR/PhoB-type" evidence="7">
    <location>
        <begin position="128"/>
        <end position="224"/>
    </location>
</feature>
<dbReference type="Gene3D" id="3.40.50.2300">
    <property type="match status" value="1"/>
</dbReference>
<keyword evidence="11" id="KW-1185">Reference proteome</keyword>
<name>A0A7W7YNS7_9BACT</name>
<dbReference type="InterPro" id="IPR001789">
    <property type="entry name" value="Sig_transdc_resp-reg_receiver"/>
</dbReference>
<evidence type="ECO:0000256" key="1">
    <source>
        <dbReference type="ARBA" id="ARBA00022553"/>
    </source>
</evidence>
<evidence type="ECO:0000256" key="6">
    <source>
        <dbReference type="PROSITE-ProRule" id="PRU00169"/>
    </source>
</evidence>
<keyword evidence="4 7" id="KW-0238">DNA-binding</keyword>
<accession>A0A7W7YNS7</accession>
<dbReference type="PANTHER" id="PTHR48111">
    <property type="entry name" value="REGULATOR OF RPOS"/>
    <property type="match status" value="1"/>
</dbReference>
<reference evidence="10 11" key="1">
    <citation type="submission" date="2020-08" db="EMBL/GenBank/DDBJ databases">
        <title>Genomic Encyclopedia of Type Strains, Phase IV (KMG-IV): sequencing the most valuable type-strain genomes for metagenomic binning, comparative biology and taxonomic classification.</title>
        <authorList>
            <person name="Goeker M."/>
        </authorList>
    </citation>
    <scope>NUCLEOTIDE SEQUENCE [LARGE SCALE GENOMIC DNA]</scope>
    <source>
        <strain evidence="10 11">DSM 12251</strain>
    </source>
</reference>
<dbReference type="FunFam" id="3.40.50.2300:FF:000001">
    <property type="entry name" value="DNA-binding response regulator PhoB"/>
    <property type="match status" value="1"/>
</dbReference>
<keyword evidence="1 6" id="KW-0597">Phosphoprotein</keyword>
<keyword evidence="5" id="KW-0804">Transcription</keyword>
<dbReference type="Pfam" id="PF00486">
    <property type="entry name" value="Trans_reg_C"/>
    <property type="match status" value="1"/>
</dbReference>
<evidence type="ECO:0000259" key="9">
    <source>
        <dbReference type="PROSITE" id="PS51755"/>
    </source>
</evidence>
<dbReference type="AlphaFoldDB" id="A0A7W7YNS7"/>
<dbReference type="Proteomes" id="UP000534294">
    <property type="component" value="Unassembled WGS sequence"/>
</dbReference>
<dbReference type="SUPFAM" id="SSF46894">
    <property type="entry name" value="C-terminal effector domain of the bipartite response regulators"/>
    <property type="match status" value="1"/>
</dbReference>
<evidence type="ECO:0000256" key="7">
    <source>
        <dbReference type="PROSITE-ProRule" id="PRU01091"/>
    </source>
</evidence>
<keyword evidence="2" id="KW-0902">Two-component regulatory system</keyword>
<dbReference type="SMART" id="SM00862">
    <property type="entry name" value="Trans_reg_C"/>
    <property type="match status" value="1"/>
</dbReference>
<evidence type="ECO:0000313" key="10">
    <source>
        <dbReference type="EMBL" id="MBB5039457.1"/>
    </source>
</evidence>